<dbReference type="EMBL" id="JANEYG010000062">
    <property type="protein sequence ID" value="KAJ8914838.1"/>
    <property type="molecule type" value="Genomic_DNA"/>
</dbReference>
<organism evidence="1 2">
    <name type="scientific">Exocentrus adspersus</name>
    <dbReference type="NCBI Taxonomy" id="1586481"/>
    <lineage>
        <taxon>Eukaryota</taxon>
        <taxon>Metazoa</taxon>
        <taxon>Ecdysozoa</taxon>
        <taxon>Arthropoda</taxon>
        <taxon>Hexapoda</taxon>
        <taxon>Insecta</taxon>
        <taxon>Pterygota</taxon>
        <taxon>Neoptera</taxon>
        <taxon>Endopterygota</taxon>
        <taxon>Coleoptera</taxon>
        <taxon>Polyphaga</taxon>
        <taxon>Cucujiformia</taxon>
        <taxon>Chrysomeloidea</taxon>
        <taxon>Cerambycidae</taxon>
        <taxon>Lamiinae</taxon>
        <taxon>Acanthocinini</taxon>
        <taxon>Exocentrus</taxon>
    </lineage>
</organism>
<reference evidence="1 2" key="1">
    <citation type="journal article" date="2023" name="Insect Mol. Biol.">
        <title>Genome sequencing provides insights into the evolution of gene families encoding plant cell wall-degrading enzymes in longhorned beetles.</title>
        <authorList>
            <person name="Shin N.R."/>
            <person name="Okamura Y."/>
            <person name="Kirsch R."/>
            <person name="Pauchet Y."/>
        </authorList>
    </citation>
    <scope>NUCLEOTIDE SEQUENCE [LARGE SCALE GENOMIC DNA]</scope>
    <source>
        <strain evidence="1">EAD_L_NR</strain>
    </source>
</reference>
<evidence type="ECO:0008006" key="3">
    <source>
        <dbReference type="Google" id="ProtNLM"/>
    </source>
</evidence>
<dbReference type="PANTHER" id="PTHR22930:SF289">
    <property type="entry name" value="DDE TNP4 DOMAIN-CONTAINING PROTEIN-RELATED"/>
    <property type="match status" value="1"/>
</dbReference>
<dbReference type="AlphaFoldDB" id="A0AAV8VKR3"/>
<evidence type="ECO:0000313" key="2">
    <source>
        <dbReference type="Proteomes" id="UP001159042"/>
    </source>
</evidence>
<proteinExistence type="predicted"/>
<protein>
    <recommendedName>
        <fullName evidence="3">Nuclease HARBI1</fullName>
    </recommendedName>
</protein>
<sequence length="200" mass="22675">MGHIRRNLRNQARPLEMSDNEFRANYRLSKEVFRDLCGELGPLLSTARRQTKISIECRVLTALSFYASGSYQKYIGMSFLHGVSQATVSKIVNEVTLALNDERILRQYIRFPQTRQERQAVIQGFSNKFGFPGVMGCIDGTHVALFNLLQICDSDLNILNIDATFGGATHDANILWRNSPVCNHMQQLHENGEITWLLGL</sequence>
<gene>
    <name evidence="1" type="ORF">NQ315_014851</name>
</gene>
<dbReference type="PANTHER" id="PTHR22930">
    <property type="match status" value="1"/>
</dbReference>
<comment type="caution">
    <text evidence="1">The sequence shown here is derived from an EMBL/GenBank/DDBJ whole genome shotgun (WGS) entry which is preliminary data.</text>
</comment>
<name>A0AAV8VKR3_9CUCU</name>
<accession>A0AAV8VKR3</accession>
<keyword evidence="2" id="KW-1185">Reference proteome</keyword>
<dbReference type="Proteomes" id="UP001159042">
    <property type="component" value="Unassembled WGS sequence"/>
</dbReference>
<dbReference type="InterPro" id="IPR045249">
    <property type="entry name" value="HARBI1-like"/>
</dbReference>
<evidence type="ECO:0000313" key="1">
    <source>
        <dbReference type="EMBL" id="KAJ8914838.1"/>
    </source>
</evidence>